<dbReference type="PANTHER" id="PTHR21266:SF60">
    <property type="entry name" value="3-KETOSTEROID-9-ALPHA-MONOOXYGENASE, OXYGENASE COMPONENT"/>
    <property type="match status" value="1"/>
</dbReference>
<organism evidence="7 8">
    <name type="scientific">Pseudonocardia acidicola</name>
    <dbReference type="NCBI Taxonomy" id="2724939"/>
    <lineage>
        <taxon>Bacteria</taxon>
        <taxon>Bacillati</taxon>
        <taxon>Actinomycetota</taxon>
        <taxon>Actinomycetes</taxon>
        <taxon>Pseudonocardiales</taxon>
        <taxon>Pseudonocardiaceae</taxon>
        <taxon>Pseudonocardia</taxon>
    </lineage>
</organism>
<comment type="caution">
    <text evidence="7">The sequence shown here is derived from an EMBL/GenBank/DDBJ whole genome shotgun (WGS) entry which is preliminary data.</text>
</comment>
<evidence type="ECO:0000256" key="5">
    <source>
        <dbReference type="ARBA" id="ARBA00023014"/>
    </source>
</evidence>
<keyword evidence="1" id="KW-0001">2Fe-2S</keyword>
<dbReference type="SUPFAM" id="SSF50022">
    <property type="entry name" value="ISP domain"/>
    <property type="match status" value="1"/>
</dbReference>
<keyword evidence="5" id="KW-0411">Iron-sulfur</keyword>
<evidence type="ECO:0000313" key="8">
    <source>
        <dbReference type="Proteomes" id="UP000820669"/>
    </source>
</evidence>
<dbReference type="InterPro" id="IPR017941">
    <property type="entry name" value="Rieske_2Fe-2S"/>
</dbReference>
<dbReference type="Proteomes" id="UP000820669">
    <property type="component" value="Unassembled WGS sequence"/>
</dbReference>
<protein>
    <submittedName>
        <fullName evidence="7">Rieske (2Fe-2S) protein</fullName>
    </submittedName>
</protein>
<proteinExistence type="predicted"/>
<evidence type="ECO:0000256" key="3">
    <source>
        <dbReference type="ARBA" id="ARBA00023002"/>
    </source>
</evidence>
<evidence type="ECO:0000259" key="6">
    <source>
        <dbReference type="PROSITE" id="PS51296"/>
    </source>
</evidence>
<gene>
    <name evidence="7" type="ORF">HF526_07560</name>
</gene>
<dbReference type="EMBL" id="JAAXLA010000009">
    <property type="protein sequence ID" value="NMH97171.1"/>
    <property type="molecule type" value="Genomic_DNA"/>
</dbReference>
<dbReference type="InterPro" id="IPR036922">
    <property type="entry name" value="Rieske_2Fe-2S_sf"/>
</dbReference>
<dbReference type="PROSITE" id="PS51296">
    <property type="entry name" value="RIESKE"/>
    <property type="match status" value="1"/>
</dbReference>
<dbReference type="Gene3D" id="2.102.10.10">
    <property type="entry name" value="Rieske [2Fe-2S] iron-sulphur domain"/>
    <property type="match status" value="1"/>
</dbReference>
<dbReference type="PANTHER" id="PTHR21266">
    <property type="entry name" value="IRON-SULFUR DOMAIN CONTAINING PROTEIN"/>
    <property type="match status" value="1"/>
</dbReference>
<keyword evidence="3" id="KW-0560">Oxidoreductase</keyword>
<feature type="non-terminal residue" evidence="7">
    <location>
        <position position="144"/>
    </location>
</feature>
<evidence type="ECO:0000256" key="4">
    <source>
        <dbReference type="ARBA" id="ARBA00023004"/>
    </source>
</evidence>
<keyword evidence="4" id="KW-0408">Iron</keyword>
<dbReference type="InterPro" id="IPR050584">
    <property type="entry name" value="Cholesterol_7-desaturase"/>
</dbReference>
<keyword evidence="2" id="KW-0479">Metal-binding</keyword>
<name>A0ABX1SA06_9PSEU</name>
<dbReference type="Pfam" id="PF00355">
    <property type="entry name" value="Rieske"/>
    <property type="match status" value="1"/>
</dbReference>
<sequence length="144" mass="15250">MPRNPLRHLRTAPWAEQAPTWAEAKPPLIAAATRRAAALPSGGWFVLAGSREIRPGRAFGRVVAGRELAAWRDTDGTLRVGPGACPHLGAALCDAPVHDGSLVCRWHGLALGPTGRPGWLTLPAHDDGVLAWVRLDGIDADPPT</sequence>
<keyword evidence="8" id="KW-1185">Reference proteome</keyword>
<evidence type="ECO:0000313" key="7">
    <source>
        <dbReference type="EMBL" id="NMH97171.1"/>
    </source>
</evidence>
<evidence type="ECO:0000256" key="2">
    <source>
        <dbReference type="ARBA" id="ARBA00022723"/>
    </source>
</evidence>
<reference evidence="7 8" key="1">
    <citation type="submission" date="2020-04" db="EMBL/GenBank/DDBJ databases">
        <authorList>
            <person name="Klaysubun C."/>
            <person name="Duangmal K."/>
            <person name="Lipun K."/>
        </authorList>
    </citation>
    <scope>NUCLEOTIDE SEQUENCE [LARGE SCALE GENOMIC DNA]</scope>
    <source>
        <strain evidence="7 8">K10HN5</strain>
    </source>
</reference>
<feature type="domain" description="Rieske" evidence="6">
    <location>
        <begin position="45"/>
        <end position="133"/>
    </location>
</feature>
<accession>A0ABX1SA06</accession>
<evidence type="ECO:0000256" key="1">
    <source>
        <dbReference type="ARBA" id="ARBA00022714"/>
    </source>
</evidence>